<dbReference type="Proteomes" id="UP001147760">
    <property type="component" value="Unassembled WGS sequence"/>
</dbReference>
<keyword evidence="3" id="KW-1185">Reference proteome</keyword>
<reference evidence="2" key="1">
    <citation type="submission" date="2022-12" db="EMBL/GenBank/DDBJ databases">
        <authorList>
            <person name="Petersen C."/>
        </authorList>
    </citation>
    <scope>NUCLEOTIDE SEQUENCE</scope>
    <source>
        <strain evidence="2">IBT 17660</strain>
    </source>
</reference>
<sequence length="84" mass="9784">MTHGKRTIKISFNNETEEPIFEQKFGKNVWYERLKYLGFDFAPLFCSIDEIEVLPHASRARAKAPILKTAEKTTLYESRNAIHP</sequence>
<evidence type="ECO:0000313" key="3">
    <source>
        <dbReference type="Proteomes" id="UP001147760"/>
    </source>
</evidence>
<feature type="domain" description="Polyketide synthase dehydratase" evidence="1">
    <location>
        <begin position="14"/>
        <end position="84"/>
    </location>
</feature>
<dbReference type="Pfam" id="PF14765">
    <property type="entry name" value="PS-DH"/>
    <property type="match status" value="1"/>
</dbReference>
<gene>
    <name evidence="2" type="ORF">N7530_011728</name>
</gene>
<comment type="caution">
    <text evidence="2">The sequence shown here is derived from an EMBL/GenBank/DDBJ whole genome shotgun (WGS) entry which is preliminary data.</text>
</comment>
<dbReference type="InterPro" id="IPR049551">
    <property type="entry name" value="PKS_DH_C"/>
</dbReference>
<dbReference type="AlphaFoldDB" id="A0A9W9WE18"/>
<proteinExistence type="predicted"/>
<accession>A0A9W9WE18</accession>
<evidence type="ECO:0000259" key="1">
    <source>
        <dbReference type="Pfam" id="PF14765"/>
    </source>
</evidence>
<name>A0A9W9WE18_9EURO</name>
<evidence type="ECO:0000313" key="2">
    <source>
        <dbReference type="EMBL" id="KAJ5456454.1"/>
    </source>
</evidence>
<dbReference type="EMBL" id="JAPWDO010000009">
    <property type="protein sequence ID" value="KAJ5456454.1"/>
    <property type="molecule type" value="Genomic_DNA"/>
</dbReference>
<organism evidence="2 3">
    <name type="scientific">Penicillium desertorum</name>
    <dbReference type="NCBI Taxonomy" id="1303715"/>
    <lineage>
        <taxon>Eukaryota</taxon>
        <taxon>Fungi</taxon>
        <taxon>Dikarya</taxon>
        <taxon>Ascomycota</taxon>
        <taxon>Pezizomycotina</taxon>
        <taxon>Eurotiomycetes</taxon>
        <taxon>Eurotiomycetidae</taxon>
        <taxon>Eurotiales</taxon>
        <taxon>Aspergillaceae</taxon>
        <taxon>Penicillium</taxon>
    </lineage>
</organism>
<reference evidence="2" key="2">
    <citation type="journal article" date="2023" name="IMA Fungus">
        <title>Comparative genomic study of the Penicillium genus elucidates a diverse pangenome and 15 lateral gene transfer events.</title>
        <authorList>
            <person name="Petersen C."/>
            <person name="Sorensen T."/>
            <person name="Nielsen M.R."/>
            <person name="Sondergaard T.E."/>
            <person name="Sorensen J.L."/>
            <person name="Fitzpatrick D.A."/>
            <person name="Frisvad J.C."/>
            <person name="Nielsen K.L."/>
        </authorList>
    </citation>
    <scope>NUCLEOTIDE SEQUENCE</scope>
    <source>
        <strain evidence="2">IBT 17660</strain>
    </source>
</reference>
<protein>
    <recommendedName>
        <fullName evidence="1">Polyketide synthase dehydratase domain-containing protein</fullName>
    </recommendedName>
</protein>